<evidence type="ECO:0000313" key="3">
    <source>
        <dbReference type="Proteomes" id="UP000433788"/>
    </source>
</evidence>
<protein>
    <recommendedName>
        <fullName evidence="4">Tetratricopeptide repeat protein</fullName>
    </recommendedName>
</protein>
<accession>A0A6N7QRW6</accession>
<evidence type="ECO:0008006" key="4">
    <source>
        <dbReference type="Google" id="ProtNLM"/>
    </source>
</evidence>
<keyword evidence="1" id="KW-1133">Transmembrane helix</keyword>
<reference evidence="2 3" key="1">
    <citation type="submission" date="2019-11" db="EMBL/GenBank/DDBJ databases">
        <authorList>
            <person name="Zhang X.Y."/>
        </authorList>
    </citation>
    <scope>NUCLEOTIDE SEQUENCE [LARGE SCALE GENOMIC DNA]</scope>
    <source>
        <strain evidence="2 3">C176</strain>
    </source>
</reference>
<gene>
    <name evidence="2" type="ORF">GH984_05530</name>
</gene>
<keyword evidence="1" id="KW-0812">Transmembrane</keyword>
<sequence>MTRQKFAGITLIGFGLTISVIGALLMFSALNAERVNRWLTDWAEVGEQPSPTDFAMAEAAAIRAIRFYPGPSGAHWDRLGRVYDWQHWQSPLNKGPMEIALLSASEILNESLGTSGSANRGATRLRAISAYQQAVELRPLWPYGITRLAAARLRAGGNDQDLAELLKNAYQLGPWRPMVNRRITEIGLRGWAGLDQQARDIVLENARRTVSLSRADERWVRELGEQTDLDRLLKLMVLP</sequence>
<keyword evidence="3" id="KW-1185">Reference proteome</keyword>
<evidence type="ECO:0000313" key="2">
    <source>
        <dbReference type="EMBL" id="MRH78163.1"/>
    </source>
</evidence>
<organism evidence="2 3">
    <name type="scientific">Spiribacter salilacus</name>
    <dbReference type="NCBI Taxonomy" id="2664894"/>
    <lineage>
        <taxon>Bacteria</taxon>
        <taxon>Pseudomonadati</taxon>
        <taxon>Pseudomonadota</taxon>
        <taxon>Gammaproteobacteria</taxon>
        <taxon>Chromatiales</taxon>
        <taxon>Ectothiorhodospiraceae</taxon>
        <taxon>Spiribacter</taxon>
    </lineage>
</organism>
<feature type="transmembrane region" description="Helical" evidence="1">
    <location>
        <begin position="6"/>
        <end position="27"/>
    </location>
</feature>
<dbReference type="EMBL" id="WJPP01000002">
    <property type="protein sequence ID" value="MRH78163.1"/>
    <property type="molecule type" value="Genomic_DNA"/>
</dbReference>
<evidence type="ECO:0000256" key="1">
    <source>
        <dbReference type="SAM" id="Phobius"/>
    </source>
</evidence>
<name>A0A6N7QRW6_9GAMM</name>
<comment type="caution">
    <text evidence="2">The sequence shown here is derived from an EMBL/GenBank/DDBJ whole genome shotgun (WGS) entry which is preliminary data.</text>
</comment>
<dbReference type="Proteomes" id="UP000433788">
    <property type="component" value="Unassembled WGS sequence"/>
</dbReference>
<proteinExistence type="predicted"/>
<keyword evidence="1" id="KW-0472">Membrane</keyword>
<dbReference type="RefSeq" id="WP_153719194.1">
    <property type="nucleotide sequence ID" value="NZ_WJPP01000002.1"/>
</dbReference>
<dbReference type="AlphaFoldDB" id="A0A6N7QRW6"/>